<dbReference type="EMBL" id="CM023470">
    <property type="protein sequence ID" value="KAH7981271.1"/>
    <property type="molecule type" value="Genomic_DNA"/>
</dbReference>
<comment type="caution">
    <text evidence="1">The sequence shown here is derived from an EMBL/GenBank/DDBJ whole genome shotgun (WGS) entry which is preliminary data.</text>
</comment>
<name>A0ACB8E3U7_DERSI</name>
<organism evidence="1 2">
    <name type="scientific">Dermacentor silvarum</name>
    <name type="common">Tick</name>
    <dbReference type="NCBI Taxonomy" id="543639"/>
    <lineage>
        <taxon>Eukaryota</taxon>
        <taxon>Metazoa</taxon>
        <taxon>Ecdysozoa</taxon>
        <taxon>Arthropoda</taxon>
        <taxon>Chelicerata</taxon>
        <taxon>Arachnida</taxon>
        <taxon>Acari</taxon>
        <taxon>Parasitiformes</taxon>
        <taxon>Ixodida</taxon>
        <taxon>Ixodoidea</taxon>
        <taxon>Ixodidae</taxon>
        <taxon>Rhipicephalinae</taxon>
        <taxon>Dermacentor</taxon>
    </lineage>
</organism>
<dbReference type="Proteomes" id="UP000821865">
    <property type="component" value="Chromosome 1"/>
</dbReference>
<protein>
    <submittedName>
        <fullName evidence="1">Uncharacterized protein</fullName>
    </submittedName>
</protein>
<accession>A0ACB8E3U7</accession>
<keyword evidence="2" id="KW-1185">Reference proteome</keyword>
<sequence length="243" mass="27908">MSRAPRIWFREEKALLEFPVPWRWWVKPIWENREEESKFHTAMPLLMNGDTEYFQKYYKMSPEKLEELHALVEGPLTKPFVVREPIRSRARLAITLRYMASGMQIQHIALAFRVGISTADIIIRETCKVPTTSDWQKVAEGFYEKWNFPHCVGAVGVKHVQIQAPPNSGSLYLNYKGTYSIVLMAIADSNLKFILVDAGAYGRQSDGGTLGASRLGNSWSVASLVSRHQNSYQNLQRWHPMFS</sequence>
<evidence type="ECO:0000313" key="1">
    <source>
        <dbReference type="EMBL" id="KAH7981271.1"/>
    </source>
</evidence>
<reference evidence="1" key="1">
    <citation type="submission" date="2020-05" db="EMBL/GenBank/DDBJ databases">
        <title>Large-scale comparative analyses of tick genomes elucidate their genetic diversity and vector capacities.</title>
        <authorList>
            <person name="Jia N."/>
            <person name="Wang J."/>
            <person name="Shi W."/>
            <person name="Du L."/>
            <person name="Sun Y."/>
            <person name="Zhan W."/>
            <person name="Jiang J."/>
            <person name="Wang Q."/>
            <person name="Zhang B."/>
            <person name="Ji P."/>
            <person name="Sakyi L.B."/>
            <person name="Cui X."/>
            <person name="Yuan T."/>
            <person name="Jiang B."/>
            <person name="Yang W."/>
            <person name="Lam T.T.-Y."/>
            <person name="Chang Q."/>
            <person name="Ding S."/>
            <person name="Wang X."/>
            <person name="Zhu J."/>
            <person name="Ruan X."/>
            <person name="Zhao L."/>
            <person name="Wei J."/>
            <person name="Que T."/>
            <person name="Du C."/>
            <person name="Cheng J."/>
            <person name="Dai P."/>
            <person name="Han X."/>
            <person name="Huang E."/>
            <person name="Gao Y."/>
            <person name="Liu J."/>
            <person name="Shao H."/>
            <person name="Ye R."/>
            <person name="Li L."/>
            <person name="Wei W."/>
            <person name="Wang X."/>
            <person name="Wang C."/>
            <person name="Yang T."/>
            <person name="Huo Q."/>
            <person name="Li W."/>
            <person name="Guo W."/>
            <person name="Chen H."/>
            <person name="Zhou L."/>
            <person name="Ni X."/>
            <person name="Tian J."/>
            <person name="Zhou Y."/>
            <person name="Sheng Y."/>
            <person name="Liu T."/>
            <person name="Pan Y."/>
            <person name="Xia L."/>
            <person name="Li J."/>
            <person name="Zhao F."/>
            <person name="Cao W."/>
        </authorList>
    </citation>
    <scope>NUCLEOTIDE SEQUENCE</scope>
    <source>
        <strain evidence="1">Dsil-2018</strain>
    </source>
</reference>
<gene>
    <name evidence="1" type="ORF">HPB49_022859</name>
</gene>
<proteinExistence type="predicted"/>
<evidence type="ECO:0000313" key="2">
    <source>
        <dbReference type="Proteomes" id="UP000821865"/>
    </source>
</evidence>